<reference evidence="1 2" key="1">
    <citation type="journal article" date="2008" name="PLoS Genet.">
        <title>Genomic islands in the pathogenic filamentous fungus Aspergillus fumigatus.</title>
        <authorList>
            <person name="Fedorova N.D."/>
            <person name="Khaldi N."/>
            <person name="Joardar V.S."/>
            <person name="Maiti R."/>
            <person name="Amedeo P."/>
            <person name="Anderson M.J."/>
            <person name="Crabtree J."/>
            <person name="Silva J.C."/>
            <person name="Badger J.H."/>
            <person name="Albarraq A."/>
            <person name="Angiuoli S."/>
            <person name="Bussey H."/>
            <person name="Bowyer P."/>
            <person name="Cotty P.J."/>
            <person name="Dyer P.S."/>
            <person name="Egan A."/>
            <person name="Galens K."/>
            <person name="Fraser-Liggett C.M."/>
            <person name="Haas B.J."/>
            <person name="Inman J.M."/>
            <person name="Kent R."/>
            <person name="Lemieux S."/>
            <person name="Malavazi I."/>
            <person name="Orvis J."/>
            <person name="Roemer T."/>
            <person name="Ronning C.M."/>
            <person name="Sundaram J.P."/>
            <person name="Sutton G."/>
            <person name="Turner G."/>
            <person name="Venter J.C."/>
            <person name="White O.R."/>
            <person name="Whitty B.R."/>
            <person name="Youngman P."/>
            <person name="Wolfe K.H."/>
            <person name="Goldman G.H."/>
            <person name="Wortman J.R."/>
            <person name="Jiang B."/>
            <person name="Denning D.W."/>
            <person name="Nierman W.C."/>
        </authorList>
    </citation>
    <scope>NUCLEOTIDE SEQUENCE [LARGE SCALE GENOMIC DNA]</scope>
    <source>
        <strain evidence="2">CBS 144.89 / FGSC A1163 / CEA10</strain>
    </source>
</reference>
<name>B0Y6C2_ASPFC</name>
<gene>
    <name evidence="1" type="ORF">AFUB_066420</name>
</gene>
<dbReference type="EMBL" id="DS499598">
    <property type="protein sequence ID" value="EDP50307.1"/>
    <property type="molecule type" value="Genomic_DNA"/>
</dbReference>
<proteinExistence type="predicted"/>
<dbReference type="VEuPathDB" id="FungiDB:AFUB_066420"/>
<protein>
    <submittedName>
        <fullName evidence="1">Uncharacterized protein</fullName>
    </submittedName>
</protein>
<dbReference type="HOGENOM" id="CLU_1970030_0_0_1"/>
<accession>B0Y6C2</accession>
<evidence type="ECO:0000313" key="2">
    <source>
        <dbReference type="Proteomes" id="UP000001699"/>
    </source>
</evidence>
<keyword evidence="2" id="KW-1185">Reference proteome</keyword>
<organism evidence="1 2">
    <name type="scientific">Aspergillus fumigatus (strain CBS 144.89 / FGSC A1163 / CEA10)</name>
    <name type="common">Neosartorya fumigata</name>
    <dbReference type="NCBI Taxonomy" id="451804"/>
    <lineage>
        <taxon>Eukaryota</taxon>
        <taxon>Fungi</taxon>
        <taxon>Dikarya</taxon>
        <taxon>Ascomycota</taxon>
        <taxon>Pezizomycotina</taxon>
        <taxon>Eurotiomycetes</taxon>
        <taxon>Eurotiomycetidae</taxon>
        <taxon>Eurotiales</taxon>
        <taxon>Aspergillaceae</taxon>
        <taxon>Aspergillus</taxon>
        <taxon>Aspergillus subgen. Fumigati</taxon>
    </lineage>
</organism>
<evidence type="ECO:0000313" key="1">
    <source>
        <dbReference type="EMBL" id="EDP50307.1"/>
    </source>
</evidence>
<dbReference type="AlphaFoldDB" id="B0Y6C2"/>
<sequence>MNCRSQVNWGQLKKMLEYPLGHAYIRSINDGSLRGRHSGGICATIIQPAPPTPIFQSSKAFKSTISFYLLNRELVIERSSSPRDAESDWYTTLPYTHGDASHLFSLALKCKETAGPNVEASAGDDPE</sequence>
<dbReference type="Proteomes" id="UP000001699">
    <property type="component" value="Unassembled WGS sequence"/>
</dbReference>